<dbReference type="AlphaFoldDB" id="A0A068NNE8"/>
<evidence type="ECO:0000313" key="2">
    <source>
        <dbReference type="EMBL" id="AIE84986.1"/>
    </source>
</evidence>
<organism evidence="2 3">
    <name type="scientific">Fimbriimonas ginsengisoli Gsoil 348</name>
    <dbReference type="NCBI Taxonomy" id="661478"/>
    <lineage>
        <taxon>Bacteria</taxon>
        <taxon>Bacillati</taxon>
        <taxon>Armatimonadota</taxon>
        <taxon>Fimbriimonadia</taxon>
        <taxon>Fimbriimonadales</taxon>
        <taxon>Fimbriimonadaceae</taxon>
        <taxon>Fimbriimonas</taxon>
    </lineage>
</organism>
<keyword evidence="3" id="KW-1185">Reference proteome</keyword>
<dbReference type="HOGENOM" id="CLU_124828_1_0_0"/>
<sequence length="134" mass="15332">MFSQGIAEIVLIVDDVTKAAAFYRDVVGLTPMSPASEDWAWFWSGPPEASPRVALRRGKLLFEEHSPLPEGGRFGRLHYAFEVTRDRLEEAVAHVRERGVTVYGPTYFEWMSAKSYYFYDPDGNLLEWWSPDPA</sequence>
<dbReference type="KEGG" id="fgi:OP10G_1618"/>
<dbReference type="Pfam" id="PF00903">
    <property type="entry name" value="Glyoxalase"/>
    <property type="match status" value="1"/>
</dbReference>
<dbReference type="SUPFAM" id="SSF54593">
    <property type="entry name" value="Glyoxalase/Bleomycin resistance protein/Dihydroxybiphenyl dioxygenase"/>
    <property type="match status" value="1"/>
</dbReference>
<feature type="domain" description="VOC" evidence="1">
    <location>
        <begin position="5"/>
        <end position="131"/>
    </location>
</feature>
<dbReference type="RefSeq" id="WP_025226411.1">
    <property type="nucleotide sequence ID" value="NZ_CP007139.1"/>
</dbReference>
<proteinExistence type="predicted"/>
<name>A0A068NNE8_FIMGI</name>
<protein>
    <submittedName>
        <fullName evidence="2">Glyoxalase/bleomycin resistance protein/dioxygenase</fullName>
    </submittedName>
</protein>
<dbReference type="InterPro" id="IPR004360">
    <property type="entry name" value="Glyas_Fos-R_dOase_dom"/>
</dbReference>
<dbReference type="Proteomes" id="UP000027982">
    <property type="component" value="Chromosome"/>
</dbReference>
<evidence type="ECO:0000259" key="1">
    <source>
        <dbReference type="PROSITE" id="PS51819"/>
    </source>
</evidence>
<keyword evidence="2" id="KW-0560">Oxidoreductase</keyword>
<dbReference type="Gene3D" id="3.10.180.10">
    <property type="entry name" value="2,3-Dihydroxybiphenyl 1,2-Dioxygenase, domain 1"/>
    <property type="match status" value="1"/>
</dbReference>
<dbReference type="InterPro" id="IPR050383">
    <property type="entry name" value="GlyoxalaseI/FosfomycinResist"/>
</dbReference>
<keyword evidence="2" id="KW-0223">Dioxygenase</keyword>
<reference evidence="2 3" key="1">
    <citation type="journal article" date="2014" name="PLoS ONE">
        <title>The first complete genome sequence of the class fimbriimonadia in the phylum armatimonadetes.</title>
        <authorList>
            <person name="Hu Z.Y."/>
            <person name="Wang Y.Z."/>
            <person name="Im W.T."/>
            <person name="Wang S.Y."/>
            <person name="Zhao G.P."/>
            <person name="Zheng H.J."/>
            <person name="Quan Z.X."/>
        </authorList>
    </citation>
    <scope>NUCLEOTIDE SEQUENCE [LARGE SCALE GENOMIC DNA]</scope>
    <source>
        <strain evidence="2">Gsoil 348</strain>
    </source>
</reference>
<dbReference type="GO" id="GO:0051213">
    <property type="term" value="F:dioxygenase activity"/>
    <property type="evidence" value="ECO:0007669"/>
    <property type="project" value="UniProtKB-KW"/>
</dbReference>
<dbReference type="PANTHER" id="PTHR21366">
    <property type="entry name" value="GLYOXALASE FAMILY PROTEIN"/>
    <property type="match status" value="1"/>
</dbReference>
<evidence type="ECO:0000313" key="3">
    <source>
        <dbReference type="Proteomes" id="UP000027982"/>
    </source>
</evidence>
<dbReference type="PROSITE" id="PS51819">
    <property type="entry name" value="VOC"/>
    <property type="match status" value="1"/>
</dbReference>
<accession>A0A068NNE8</accession>
<dbReference type="STRING" id="661478.OP10G_1618"/>
<dbReference type="eggNOG" id="COG0346">
    <property type="taxonomic scope" value="Bacteria"/>
</dbReference>
<gene>
    <name evidence="2" type="ORF">OP10G_1618</name>
</gene>
<dbReference type="OrthoDB" id="9804944at2"/>
<dbReference type="InterPro" id="IPR037523">
    <property type="entry name" value="VOC_core"/>
</dbReference>
<dbReference type="EMBL" id="CP007139">
    <property type="protein sequence ID" value="AIE84986.1"/>
    <property type="molecule type" value="Genomic_DNA"/>
</dbReference>
<dbReference type="InterPro" id="IPR029068">
    <property type="entry name" value="Glyas_Bleomycin-R_OHBP_Dase"/>
</dbReference>